<dbReference type="EMBL" id="LR796221">
    <property type="protein sequence ID" value="CAB4128268.1"/>
    <property type="molecule type" value="Genomic_DNA"/>
</dbReference>
<organism evidence="1">
    <name type="scientific">uncultured Caudovirales phage</name>
    <dbReference type="NCBI Taxonomy" id="2100421"/>
    <lineage>
        <taxon>Viruses</taxon>
        <taxon>Duplodnaviria</taxon>
        <taxon>Heunggongvirae</taxon>
        <taxon>Uroviricota</taxon>
        <taxon>Caudoviricetes</taxon>
        <taxon>Peduoviridae</taxon>
        <taxon>Maltschvirus</taxon>
        <taxon>Maltschvirus maltsch</taxon>
    </lineage>
</organism>
<gene>
    <name evidence="1" type="ORF">UFOVP99_22</name>
</gene>
<accession>A0A6J5L0H9</accession>
<name>A0A6J5L0H9_9CAUD</name>
<proteinExistence type="predicted"/>
<evidence type="ECO:0000313" key="1">
    <source>
        <dbReference type="EMBL" id="CAB4128268.1"/>
    </source>
</evidence>
<reference evidence="1" key="1">
    <citation type="submission" date="2020-04" db="EMBL/GenBank/DDBJ databases">
        <authorList>
            <person name="Chiriac C."/>
            <person name="Salcher M."/>
            <person name="Ghai R."/>
            <person name="Kavagutti S V."/>
        </authorList>
    </citation>
    <scope>NUCLEOTIDE SEQUENCE</scope>
</reference>
<protein>
    <submittedName>
        <fullName evidence="1">Uncharacterized protein</fullName>
    </submittedName>
</protein>
<sequence length="59" mass="6651">MTETEPEKRLRAVELWAGKHETDCLGRYRIIQIWLGIIACLATAQLAGGRDVLRFLGLP</sequence>